<accession>A0AAE1LXE5</accession>
<evidence type="ECO:0000313" key="1">
    <source>
        <dbReference type="EMBL" id="KAK3932632.1"/>
    </source>
</evidence>
<sequence>MDIRSLGSARMCSNGYSYTSKCAKRVYEYLFVNFQVCEYLFAHFQVSEYPFVHFQVSEYPFVHFQVSEYPFTHFQVCERYSLTSKCTTFVH</sequence>
<gene>
    <name evidence="1" type="ORF">KUF71_013706</name>
</gene>
<dbReference type="Proteomes" id="UP001219518">
    <property type="component" value="Unassembled WGS sequence"/>
</dbReference>
<organism evidence="1 2">
    <name type="scientific">Frankliniella fusca</name>
    <dbReference type="NCBI Taxonomy" id="407009"/>
    <lineage>
        <taxon>Eukaryota</taxon>
        <taxon>Metazoa</taxon>
        <taxon>Ecdysozoa</taxon>
        <taxon>Arthropoda</taxon>
        <taxon>Hexapoda</taxon>
        <taxon>Insecta</taxon>
        <taxon>Pterygota</taxon>
        <taxon>Neoptera</taxon>
        <taxon>Paraneoptera</taxon>
        <taxon>Thysanoptera</taxon>
        <taxon>Terebrantia</taxon>
        <taxon>Thripoidea</taxon>
        <taxon>Thripidae</taxon>
        <taxon>Frankliniella</taxon>
    </lineage>
</organism>
<dbReference type="AlphaFoldDB" id="A0AAE1LXE5"/>
<keyword evidence="1" id="KW-0808">Transferase</keyword>
<reference evidence="1" key="1">
    <citation type="submission" date="2021-07" db="EMBL/GenBank/DDBJ databases">
        <authorList>
            <person name="Catto M.A."/>
            <person name="Jacobson A."/>
            <person name="Kennedy G."/>
            <person name="Labadie P."/>
            <person name="Hunt B.G."/>
            <person name="Srinivasan R."/>
        </authorList>
    </citation>
    <scope>NUCLEOTIDE SEQUENCE</scope>
    <source>
        <strain evidence="1">PL_HMW_Pooled</strain>
        <tissue evidence="1">Head</tissue>
    </source>
</reference>
<protein>
    <submittedName>
        <fullName evidence="1">Acetyl-coenzyme A carboxylase carboxyl transferase subunit beta</fullName>
    </submittedName>
</protein>
<evidence type="ECO:0000313" key="2">
    <source>
        <dbReference type="Proteomes" id="UP001219518"/>
    </source>
</evidence>
<keyword evidence="2" id="KW-1185">Reference proteome</keyword>
<dbReference type="GO" id="GO:0016740">
    <property type="term" value="F:transferase activity"/>
    <property type="evidence" value="ECO:0007669"/>
    <property type="project" value="UniProtKB-KW"/>
</dbReference>
<dbReference type="EMBL" id="JAHWGI010001438">
    <property type="protein sequence ID" value="KAK3932632.1"/>
    <property type="molecule type" value="Genomic_DNA"/>
</dbReference>
<proteinExistence type="predicted"/>
<name>A0AAE1LXE5_9NEOP</name>
<feature type="non-terminal residue" evidence="1">
    <location>
        <position position="91"/>
    </location>
</feature>
<comment type="caution">
    <text evidence="1">The sequence shown here is derived from an EMBL/GenBank/DDBJ whole genome shotgun (WGS) entry which is preliminary data.</text>
</comment>
<reference evidence="1" key="2">
    <citation type="journal article" date="2023" name="BMC Genomics">
        <title>Pest status, molecular evolution, and epigenetic factors derived from the genome assembly of Frankliniella fusca, a thysanopteran phytovirus vector.</title>
        <authorList>
            <person name="Catto M.A."/>
            <person name="Labadie P.E."/>
            <person name="Jacobson A.L."/>
            <person name="Kennedy G.G."/>
            <person name="Srinivasan R."/>
            <person name="Hunt B.G."/>
        </authorList>
    </citation>
    <scope>NUCLEOTIDE SEQUENCE</scope>
    <source>
        <strain evidence="1">PL_HMW_Pooled</strain>
    </source>
</reference>